<dbReference type="SUPFAM" id="SSF48264">
    <property type="entry name" value="Cytochrome P450"/>
    <property type="match status" value="2"/>
</dbReference>
<protein>
    <submittedName>
        <fullName evidence="10">Uncharacterized protein</fullName>
    </submittedName>
</protein>
<name>A0A7R8ZNI9_9CRUS</name>
<keyword evidence="5 8" id="KW-0408">Iron</keyword>
<dbReference type="PANTHER" id="PTHR24302:SF15">
    <property type="entry name" value="FATTY-ACID PEROXYGENASE"/>
    <property type="match status" value="1"/>
</dbReference>
<evidence type="ECO:0000256" key="2">
    <source>
        <dbReference type="ARBA" id="ARBA00022617"/>
    </source>
</evidence>
<comment type="function">
    <text evidence="7">Cytochromes P450 are a group of heme-thiolate monooxygenases. They oxidize a variety of structurally unrelated compounds, including steroids, fatty acids, and xenobiotics.</text>
</comment>
<keyword evidence="4 9" id="KW-0560">Oxidoreductase</keyword>
<dbReference type="PRINTS" id="PR00463">
    <property type="entry name" value="EP450I"/>
</dbReference>
<comment type="similarity">
    <text evidence="1 9">Belongs to the cytochrome P450 family.</text>
</comment>
<keyword evidence="3 8" id="KW-0479">Metal-binding</keyword>
<dbReference type="GO" id="GO:0016705">
    <property type="term" value="F:oxidoreductase activity, acting on paired donors, with incorporation or reduction of molecular oxygen"/>
    <property type="evidence" value="ECO:0007669"/>
    <property type="project" value="InterPro"/>
</dbReference>
<dbReference type="Gene3D" id="1.10.630.10">
    <property type="entry name" value="Cytochrome P450"/>
    <property type="match status" value="2"/>
</dbReference>
<dbReference type="InterPro" id="IPR036396">
    <property type="entry name" value="Cyt_P450_sf"/>
</dbReference>
<evidence type="ECO:0000256" key="8">
    <source>
        <dbReference type="PIRSR" id="PIRSR602401-1"/>
    </source>
</evidence>
<keyword evidence="2 8" id="KW-0349">Heme</keyword>
<evidence type="ECO:0000256" key="6">
    <source>
        <dbReference type="ARBA" id="ARBA00023033"/>
    </source>
</evidence>
<dbReference type="EMBL" id="OB662704">
    <property type="protein sequence ID" value="CAD7230460.1"/>
    <property type="molecule type" value="Genomic_DNA"/>
</dbReference>
<dbReference type="PANTHER" id="PTHR24302">
    <property type="entry name" value="CYTOCHROME P450 FAMILY 3"/>
    <property type="match status" value="1"/>
</dbReference>
<dbReference type="GO" id="GO:0005506">
    <property type="term" value="F:iron ion binding"/>
    <property type="evidence" value="ECO:0007669"/>
    <property type="project" value="InterPro"/>
</dbReference>
<evidence type="ECO:0000256" key="5">
    <source>
        <dbReference type="ARBA" id="ARBA00023004"/>
    </source>
</evidence>
<dbReference type="OrthoDB" id="6369794at2759"/>
<sequence>MLTKGHSNSTWRRAKGGVRNSDGVGLSSMLYLLCRDALPLSRCSTSSVQMNADSTSVQMNAEASAMGRDPTEFPNPEEFIPERFEEDEKRERHHPFAWQALGSGQRRSVPTLKPVPFIGSRPWNFREVPQLKDLEYRRRFGKIWGEYRGRTPYLFVADPEVAKDVLLRDFDSWSERRFFDYGSPMKNSLDMLPMAQGKFLRNIFTPGLTASKLKLGSEIFNERSKALTSSVGKAVGDLGKGMDLKGYFSLYALDVMAEYGFGMKLNLLEDPEHPIAKHAILLMDPEIFSNPVSLVVEAAPALLKYGDYNFLKRESGMFFRRLGSGLVENASKQGSDKQDFLGLLVRAVRQVEENREQFKQLGIDRSLVEHQVQLIIGAVYDNIRTSLTLLIHALALHPDKQRKLIQEVDASIEATGGEITYDTICMLNYTEVGACVLISSWALGRDLEQFTDPDEFIPERFEEDKQTHHPFAWQAFGHGPRKCIGMRFSILQMKFLLCNFFRDLEIYENSETVPMEKLEFAKGSVFMLAFKKSIVGIRRRQRSHQQHDEME</sequence>
<accession>A0A7R8ZNI9</accession>
<dbReference type="InterPro" id="IPR050705">
    <property type="entry name" value="Cytochrome_P450_3A"/>
</dbReference>
<dbReference type="InterPro" id="IPR002401">
    <property type="entry name" value="Cyt_P450_E_grp-I"/>
</dbReference>
<feature type="binding site" description="axial binding residue" evidence="8">
    <location>
        <position position="483"/>
    </location>
    <ligand>
        <name>heme</name>
        <dbReference type="ChEBI" id="CHEBI:30413"/>
    </ligand>
    <ligandPart>
        <name>Fe</name>
        <dbReference type="ChEBI" id="CHEBI:18248"/>
    </ligandPart>
</feature>
<proteinExistence type="inferred from homology"/>
<evidence type="ECO:0000256" key="3">
    <source>
        <dbReference type="ARBA" id="ARBA00022723"/>
    </source>
</evidence>
<evidence type="ECO:0000313" key="10">
    <source>
        <dbReference type="EMBL" id="CAD7230460.1"/>
    </source>
</evidence>
<reference evidence="10" key="1">
    <citation type="submission" date="2020-11" db="EMBL/GenBank/DDBJ databases">
        <authorList>
            <person name="Tran Van P."/>
        </authorList>
    </citation>
    <scope>NUCLEOTIDE SEQUENCE</scope>
</reference>
<evidence type="ECO:0000256" key="9">
    <source>
        <dbReference type="RuleBase" id="RU000461"/>
    </source>
</evidence>
<dbReference type="GO" id="GO:0008395">
    <property type="term" value="F:steroid hydroxylase activity"/>
    <property type="evidence" value="ECO:0007669"/>
    <property type="project" value="TreeGrafter"/>
</dbReference>
<dbReference type="PROSITE" id="PS00086">
    <property type="entry name" value="CYTOCHROME_P450"/>
    <property type="match status" value="1"/>
</dbReference>
<evidence type="ECO:0000256" key="7">
    <source>
        <dbReference type="ARBA" id="ARBA00043906"/>
    </source>
</evidence>
<comment type="cofactor">
    <cofactor evidence="8">
        <name>heme</name>
        <dbReference type="ChEBI" id="CHEBI:30413"/>
    </cofactor>
</comment>
<dbReference type="InterPro" id="IPR001128">
    <property type="entry name" value="Cyt_P450"/>
</dbReference>
<gene>
    <name evidence="10" type="ORF">CTOB1V02_LOCUS8318</name>
</gene>
<dbReference type="GO" id="GO:0020037">
    <property type="term" value="F:heme binding"/>
    <property type="evidence" value="ECO:0007669"/>
    <property type="project" value="InterPro"/>
</dbReference>
<evidence type="ECO:0000256" key="1">
    <source>
        <dbReference type="ARBA" id="ARBA00010617"/>
    </source>
</evidence>
<dbReference type="Pfam" id="PF00067">
    <property type="entry name" value="p450"/>
    <property type="match status" value="3"/>
</dbReference>
<evidence type="ECO:0000256" key="4">
    <source>
        <dbReference type="ARBA" id="ARBA00023002"/>
    </source>
</evidence>
<keyword evidence="6 9" id="KW-0503">Monooxygenase</keyword>
<dbReference type="AlphaFoldDB" id="A0A7R8ZNI9"/>
<organism evidence="10">
    <name type="scientific">Cyprideis torosa</name>
    <dbReference type="NCBI Taxonomy" id="163714"/>
    <lineage>
        <taxon>Eukaryota</taxon>
        <taxon>Metazoa</taxon>
        <taxon>Ecdysozoa</taxon>
        <taxon>Arthropoda</taxon>
        <taxon>Crustacea</taxon>
        <taxon>Oligostraca</taxon>
        <taxon>Ostracoda</taxon>
        <taxon>Podocopa</taxon>
        <taxon>Podocopida</taxon>
        <taxon>Cytherocopina</taxon>
        <taxon>Cytheroidea</taxon>
        <taxon>Cytherideidae</taxon>
        <taxon>Cyprideis</taxon>
    </lineage>
</organism>
<dbReference type="InterPro" id="IPR017972">
    <property type="entry name" value="Cyt_P450_CS"/>
</dbReference>